<feature type="region of interest" description="Disordered" evidence="1">
    <location>
        <begin position="1"/>
        <end position="198"/>
    </location>
</feature>
<dbReference type="VEuPathDB" id="FungiDB:MYCFIDRAFT_210061"/>
<evidence type="ECO:0000256" key="1">
    <source>
        <dbReference type="SAM" id="MobiDB-lite"/>
    </source>
</evidence>
<dbReference type="AlphaFoldDB" id="N1QCI2"/>
<name>N1QCI2_PSEFD</name>
<organism evidence="2 3">
    <name type="scientific">Pseudocercospora fijiensis (strain CIRAD86)</name>
    <name type="common">Black leaf streak disease fungus</name>
    <name type="synonym">Mycosphaerella fijiensis</name>
    <dbReference type="NCBI Taxonomy" id="383855"/>
    <lineage>
        <taxon>Eukaryota</taxon>
        <taxon>Fungi</taxon>
        <taxon>Dikarya</taxon>
        <taxon>Ascomycota</taxon>
        <taxon>Pezizomycotina</taxon>
        <taxon>Dothideomycetes</taxon>
        <taxon>Dothideomycetidae</taxon>
        <taxon>Mycosphaerellales</taxon>
        <taxon>Mycosphaerellaceae</taxon>
        <taxon>Pseudocercospora</taxon>
    </lineage>
</organism>
<dbReference type="KEGG" id="pfj:MYCFIDRAFT_210061"/>
<reference evidence="2 3" key="1">
    <citation type="journal article" date="2012" name="PLoS Pathog.">
        <title>Diverse lifestyles and strategies of plant pathogenesis encoded in the genomes of eighteen Dothideomycetes fungi.</title>
        <authorList>
            <person name="Ohm R.A."/>
            <person name="Feau N."/>
            <person name="Henrissat B."/>
            <person name="Schoch C.L."/>
            <person name="Horwitz B.A."/>
            <person name="Barry K.W."/>
            <person name="Condon B.J."/>
            <person name="Copeland A.C."/>
            <person name="Dhillon B."/>
            <person name="Glaser F."/>
            <person name="Hesse C.N."/>
            <person name="Kosti I."/>
            <person name="LaButti K."/>
            <person name="Lindquist E.A."/>
            <person name="Lucas S."/>
            <person name="Salamov A.A."/>
            <person name="Bradshaw R.E."/>
            <person name="Ciuffetti L."/>
            <person name="Hamelin R.C."/>
            <person name="Kema G.H.J."/>
            <person name="Lawrence C."/>
            <person name="Scott J.A."/>
            <person name="Spatafora J.W."/>
            <person name="Turgeon B.G."/>
            <person name="de Wit P.J.G.M."/>
            <person name="Zhong S."/>
            <person name="Goodwin S.B."/>
            <person name="Grigoriev I.V."/>
        </authorList>
    </citation>
    <scope>NUCLEOTIDE SEQUENCE [LARGE SCALE GENOMIC DNA]</scope>
    <source>
        <strain evidence="2 3">CIRAD86</strain>
    </source>
</reference>
<gene>
    <name evidence="2" type="ORF">MYCFIDRAFT_210061</name>
</gene>
<evidence type="ECO:0000313" key="3">
    <source>
        <dbReference type="Proteomes" id="UP000016932"/>
    </source>
</evidence>
<feature type="compositionally biased region" description="Basic and acidic residues" evidence="1">
    <location>
        <begin position="45"/>
        <end position="57"/>
    </location>
</feature>
<dbReference type="EMBL" id="KB446555">
    <property type="protein sequence ID" value="EME89342.1"/>
    <property type="molecule type" value="Genomic_DNA"/>
</dbReference>
<evidence type="ECO:0000313" key="2">
    <source>
        <dbReference type="EMBL" id="EME89342.1"/>
    </source>
</evidence>
<proteinExistence type="predicted"/>
<feature type="non-terminal residue" evidence="2">
    <location>
        <position position="198"/>
    </location>
</feature>
<keyword evidence="3" id="KW-1185">Reference proteome</keyword>
<sequence>MDRDQRAQNDHRRAHLVASRRSWSNQQDRPPVVSPMASTGPTHYTHWEHIPAPDRPRAWRGPADTRTPVSPLTPAPRLDRSFDQSTQHHPSPRASRRCRPSNPTNTHAYASPPHRMPPALLFPQADTDEDRRSMYSAPDQLQHYPRSVSQPSTPRAVPSFFSEETNEPSFPRAPTYPPASRRRPRSTSNIGDGTFTHA</sequence>
<dbReference type="OrthoDB" id="3908316at2759"/>
<feature type="compositionally biased region" description="Basic and acidic residues" evidence="1">
    <location>
        <begin position="1"/>
        <end position="11"/>
    </location>
</feature>
<dbReference type="Proteomes" id="UP000016932">
    <property type="component" value="Unassembled WGS sequence"/>
</dbReference>
<accession>N1QCI2</accession>
<feature type="compositionally biased region" description="Basic residues" evidence="1">
    <location>
        <begin position="90"/>
        <end position="99"/>
    </location>
</feature>
<dbReference type="HOGENOM" id="CLU_1381062_0_0_1"/>
<dbReference type="GeneID" id="19336979"/>
<dbReference type="RefSeq" id="XP_007922011.1">
    <property type="nucleotide sequence ID" value="XM_007923820.1"/>
</dbReference>
<protein>
    <submittedName>
        <fullName evidence="2">Uncharacterized protein</fullName>
    </submittedName>
</protein>